<accession>A0ABQ3KTR2</accession>
<protein>
    <submittedName>
        <fullName evidence="1">Uncharacterized protein</fullName>
    </submittedName>
</protein>
<name>A0ABQ3KTR2_9ALTE</name>
<organism evidence="1 2">
    <name type="scientific">Alishewanella longhuensis</name>
    <dbReference type="NCBI Taxonomy" id="1091037"/>
    <lineage>
        <taxon>Bacteria</taxon>
        <taxon>Pseudomonadati</taxon>
        <taxon>Pseudomonadota</taxon>
        <taxon>Gammaproteobacteria</taxon>
        <taxon>Alteromonadales</taxon>
        <taxon>Alteromonadaceae</taxon>
        <taxon>Alishewanella</taxon>
    </lineage>
</organism>
<proteinExistence type="predicted"/>
<dbReference type="Proteomes" id="UP000659697">
    <property type="component" value="Unassembled WGS sequence"/>
</dbReference>
<keyword evidence="2" id="KW-1185">Reference proteome</keyword>
<sequence length="149" mass="16558">MTQILLARPHPFIVSEMVPFLQQNKIQAQKLEQLSELDTKLNQSKAAVISLALSSPLAATAEEVLAAIKQRAPRMPLVFASMLPLERVQKQLLQILQPYFNSPVLLAVDTRVGVAEPTSTNTVLYFSKADLADMQKRNTFAKLLHGHAR</sequence>
<evidence type="ECO:0000313" key="2">
    <source>
        <dbReference type="Proteomes" id="UP000659697"/>
    </source>
</evidence>
<reference evidence="2" key="1">
    <citation type="journal article" date="2019" name="Int. J. Syst. Evol. Microbiol.">
        <title>The Global Catalogue of Microorganisms (GCM) 10K type strain sequencing project: providing services to taxonomists for standard genome sequencing and annotation.</title>
        <authorList>
            <consortium name="The Broad Institute Genomics Platform"/>
            <consortium name="The Broad Institute Genome Sequencing Center for Infectious Disease"/>
            <person name="Wu L."/>
            <person name="Ma J."/>
        </authorList>
    </citation>
    <scope>NUCLEOTIDE SEQUENCE [LARGE SCALE GENOMIC DNA]</scope>
    <source>
        <strain evidence="2">CGMCC 1.7003</strain>
    </source>
</reference>
<comment type="caution">
    <text evidence="1">The sequence shown here is derived from an EMBL/GenBank/DDBJ whole genome shotgun (WGS) entry which is preliminary data.</text>
</comment>
<evidence type="ECO:0000313" key="1">
    <source>
        <dbReference type="EMBL" id="GHG60713.1"/>
    </source>
</evidence>
<dbReference type="RefSeq" id="WP_189429672.1">
    <property type="nucleotide sequence ID" value="NZ_BNAO01000001.1"/>
</dbReference>
<gene>
    <name evidence="1" type="ORF">GCM10010919_04380</name>
</gene>
<dbReference type="EMBL" id="BNAO01000001">
    <property type="protein sequence ID" value="GHG60713.1"/>
    <property type="molecule type" value="Genomic_DNA"/>
</dbReference>